<keyword evidence="2 3" id="KW-0732">Signal</keyword>
<protein>
    <submittedName>
        <fullName evidence="5">Outer membrane beta-barrel protein</fullName>
    </submittedName>
</protein>
<proteinExistence type="predicted"/>
<organism evidence="5 6">
    <name type="scientific">Herminiimonas glaciei</name>
    <dbReference type="NCBI Taxonomy" id="523788"/>
    <lineage>
        <taxon>Bacteria</taxon>
        <taxon>Pseudomonadati</taxon>
        <taxon>Pseudomonadota</taxon>
        <taxon>Betaproteobacteria</taxon>
        <taxon>Burkholderiales</taxon>
        <taxon>Oxalobacteraceae</taxon>
        <taxon>Herminiimonas</taxon>
    </lineage>
</organism>
<feature type="domain" description="Outer membrane protein beta-barrel" evidence="4">
    <location>
        <begin position="7"/>
        <end position="191"/>
    </location>
</feature>
<dbReference type="Gene3D" id="2.40.160.20">
    <property type="match status" value="1"/>
</dbReference>
<evidence type="ECO:0000256" key="1">
    <source>
        <dbReference type="ARBA" id="ARBA00004442"/>
    </source>
</evidence>
<evidence type="ECO:0000256" key="3">
    <source>
        <dbReference type="SAM" id="SignalP"/>
    </source>
</evidence>
<evidence type="ECO:0000313" key="5">
    <source>
        <dbReference type="EMBL" id="MFC7288913.1"/>
    </source>
</evidence>
<sequence length="191" mass="20082">MKKQLLVVLLGTALAAPMAAYAEGAYVGVNVGRSDQKLSVDGIGSISDSGTGYKVYGGYGFNKNFGLEAGYNKLGTGKASYVDGANSGSISSKPSAFYLAVTGTLPVNEQFSLFAKVGASFNRTKVYAEENGVSESAKENHTSTLLGLGASYNFTKNVSVVAEYEDFGKIVKVDGLHLKANLLSIGVRYKF</sequence>
<comment type="subcellular location">
    <subcellularLocation>
        <location evidence="1">Cell outer membrane</location>
    </subcellularLocation>
</comment>
<dbReference type="InterPro" id="IPR027385">
    <property type="entry name" value="Beta-barrel_OMP"/>
</dbReference>
<dbReference type="InterPro" id="IPR011250">
    <property type="entry name" value="OMP/PagP_B-barrel"/>
</dbReference>
<reference evidence="6" key="1">
    <citation type="journal article" date="2019" name="Int. J. Syst. Evol. Microbiol.">
        <title>The Global Catalogue of Microorganisms (GCM) 10K type strain sequencing project: providing services to taxonomists for standard genome sequencing and annotation.</title>
        <authorList>
            <consortium name="The Broad Institute Genomics Platform"/>
            <consortium name="The Broad Institute Genome Sequencing Center for Infectious Disease"/>
            <person name="Wu L."/>
            <person name="Ma J."/>
        </authorList>
    </citation>
    <scope>NUCLEOTIDE SEQUENCE [LARGE SCALE GENOMIC DNA]</scope>
    <source>
        <strain evidence="6">KACC 12508</strain>
    </source>
</reference>
<dbReference type="NCBIfam" id="TIGR01414">
    <property type="entry name" value="autotrans_barl"/>
    <property type="match status" value="1"/>
</dbReference>
<gene>
    <name evidence="5" type="ORF">ACFQPC_12760</name>
</gene>
<dbReference type="Pfam" id="PF13505">
    <property type="entry name" value="OMP_b-brl"/>
    <property type="match status" value="1"/>
</dbReference>
<dbReference type="SUPFAM" id="SSF56925">
    <property type="entry name" value="OMPA-like"/>
    <property type="match status" value="1"/>
</dbReference>
<feature type="chain" id="PRO_5047068860" evidence="3">
    <location>
        <begin position="23"/>
        <end position="191"/>
    </location>
</feature>
<evidence type="ECO:0000259" key="4">
    <source>
        <dbReference type="Pfam" id="PF13505"/>
    </source>
</evidence>
<feature type="signal peptide" evidence="3">
    <location>
        <begin position="1"/>
        <end position="22"/>
    </location>
</feature>
<dbReference type="Proteomes" id="UP001596542">
    <property type="component" value="Unassembled WGS sequence"/>
</dbReference>
<name>A0ABW2IDB2_9BURK</name>
<dbReference type="InterPro" id="IPR006315">
    <property type="entry name" value="OM_autotransptr_brl_dom"/>
</dbReference>
<evidence type="ECO:0000256" key="2">
    <source>
        <dbReference type="ARBA" id="ARBA00022729"/>
    </source>
</evidence>
<keyword evidence="6" id="KW-1185">Reference proteome</keyword>
<evidence type="ECO:0000313" key="6">
    <source>
        <dbReference type="Proteomes" id="UP001596542"/>
    </source>
</evidence>
<dbReference type="RefSeq" id="WP_382272307.1">
    <property type="nucleotide sequence ID" value="NZ_JBHTBU010000002.1"/>
</dbReference>
<comment type="caution">
    <text evidence="5">The sequence shown here is derived from an EMBL/GenBank/DDBJ whole genome shotgun (WGS) entry which is preliminary data.</text>
</comment>
<dbReference type="EMBL" id="JBHTBU010000002">
    <property type="protein sequence ID" value="MFC7288913.1"/>
    <property type="molecule type" value="Genomic_DNA"/>
</dbReference>
<accession>A0ABW2IDB2</accession>